<comment type="caution">
    <text evidence="1">The sequence shown here is derived from an EMBL/GenBank/DDBJ whole genome shotgun (WGS) entry which is preliminary data.</text>
</comment>
<reference evidence="1" key="1">
    <citation type="submission" date="2020-08" db="EMBL/GenBank/DDBJ databases">
        <title>Multicomponent nature underlies the extraordinary mechanical properties of spider dragline silk.</title>
        <authorList>
            <person name="Kono N."/>
            <person name="Nakamura H."/>
            <person name="Mori M."/>
            <person name="Yoshida Y."/>
            <person name="Ohtoshi R."/>
            <person name="Malay A.D."/>
            <person name="Moran D.A.P."/>
            <person name="Tomita M."/>
            <person name="Numata K."/>
            <person name="Arakawa K."/>
        </authorList>
    </citation>
    <scope>NUCLEOTIDE SEQUENCE</scope>
</reference>
<dbReference type="EMBL" id="BMAV01026979">
    <property type="protein sequence ID" value="GFS54978.1"/>
    <property type="molecule type" value="Genomic_DNA"/>
</dbReference>
<gene>
    <name evidence="1" type="ORF">TNIN_384521</name>
</gene>
<organism evidence="1 2">
    <name type="scientific">Trichonephila inaurata madagascariensis</name>
    <dbReference type="NCBI Taxonomy" id="2747483"/>
    <lineage>
        <taxon>Eukaryota</taxon>
        <taxon>Metazoa</taxon>
        <taxon>Ecdysozoa</taxon>
        <taxon>Arthropoda</taxon>
        <taxon>Chelicerata</taxon>
        <taxon>Arachnida</taxon>
        <taxon>Araneae</taxon>
        <taxon>Araneomorphae</taxon>
        <taxon>Entelegynae</taxon>
        <taxon>Araneoidea</taxon>
        <taxon>Nephilidae</taxon>
        <taxon>Trichonephila</taxon>
        <taxon>Trichonephila inaurata</taxon>
    </lineage>
</organism>
<dbReference type="AlphaFoldDB" id="A0A8X6JRQ3"/>
<proteinExistence type="predicted"/>
<sequence>MTPQRAESASKYRFQRSSVKRGVHSVEQACVMYERSTQTKSLEFAASNIDLIPCRSLVSRFEELGSVADHLGRGDHRNIRTGDNLETARLSFQMIHLSQLVVVPANWAFLE</sequence>
<keyword evidence="2" id="KW-1185">Reference proteome</keyword>
<evidence type="ECO:0000313" key="1">
    <source>
        <dbReference type="EMBL" id="GFS54978.1"/>
    </source>
</evidence>
<dbReference type="OrthoDB" id="9979538at2759"/>
<dbReference type="Proteomes" id="UP000886998">
    <property type="component" value="Unassembled WGS sequence"/>
</dbReference>
<name>A0A8X6JRQ3_9ARAC</name>
<evidence type="ECO:0000313" key="2">
    <source>
        <dbReference type="Proteomes" id="UP000886998"/>
    </source>
</evidence>
<protein>
    <submittedName>
        <fullName evidence="1">Uncharacterized protein</fullName>
    </submittedName>
</protein>
<accession>A0A8X6JRQ3</accession>